<proteinExistence type="predicted"/>
<dbReference type="Pfam" id="PF17179">
    <property type="entry name" value="Fer4_22"/>
    <property type="match status" value="1"/>
</dbReference>
<dbReference type="AlphaFoldDB" id="A0A2H0KPF5"/>
<dbReference type="InterPro" id="IPR017900">
    <property type="entry name" value="4Fe4S_Fe_S_CS"/>
</dbReference>
<evidence type="ECO:0000313" key="6">
    <source>
        <dbReference type="Proteomes" id="UP000231550"/>
    </source>
</evidence>
<dbReference type="EMBL" id="PCVN01000118">
    <property type="protein sequence ID" value="PIQ74019.1"/>
    <property type="molecule type" value="Genomic_DNA"/>
</dbReference>
<feature type="domain" description="4Fe-4S ferredoxin-type" evidence="4">
    <location>
        <begin position="309"/>
        <end position="341"/>
    </location>
</feature>
<dbReference type="GO" id="GO:0046872">
    <property type="term" value="F:metal ion binding"/>
    <property type="evidence" value="ECO:0007669"/>
    <property type="project" value="UniProtKB-KW"/>
</dbReference>
<reference evidence="5 6" key="1">
    <citation type="submission" date="2017-09" db="EMBL/GenBank/DDBJ databases">
        <title>Depth-based differentiation of microbial function through sediment-hosted aquifers and enrichment of novel symbionts in the deep terrestrial subsurface.</title>
        <authorList>
            <person name="Probst A.J."/>
            <person name="Ladd B."/>
            <person name="Jarett J.K."/>
            <person name="Geller-Mcgrath D.E."/>
            <person name="Sieber C.M."/>
            <person name="Emerson J.B."/>
            <person name="Anantharaman K."/>
            <person name="Thomas B.C."/>
            <person name="Malmstrom R."/>
            <person name="Stieglmeier M."/>
            <person name="Klingl A."/>
            <person name="Woyke T."/>
            <person name="Ryan C.M."/>
            <person name="Banfield J.F."/>
        </authorList>
    </citation>
    <scope>NUCLEOTIDE SEQUENCE [LARGE SCALE GENOMIC DNA]</scope>
    <source>
        <strain evidence="5">CG11_big_fil_rev_8_21_14_0_20_44_10</strain>
    </source>
</reference>
<comment type="caution">
    <text evidence="5">The sequence shown here is derived from an EMBL/GenBank/DDBJ whole genome shotgun (WGS) entry which is preliminary data.</text>
</comment>
<keyword evidence="3" id="KW-0411">Iron-sulfur</keyword>
<dbReference type="GO" id="GO:0051536">
    <property type="term" value="F:iron-sulfur cluster binding"/>
    <property type="evidence" value="ECO:0007669"/>
    <property type="project" value="UniProtKB-KW"/>
</dbReference>
<evidence type="ECO:0000256" key="2">
    <source>
        <dbReference type="ARBA" id="ARBA00023004"/>
    </source>
</evidence>
<feature type="domain" description="4Fe-4S ferredoxin-type" evidence="4">
    <location>
        <begin position="215"/>
        <end position="248"/>
    </location>
</feature>
<dbReference type="PROSITE" id="PS51379">
    <property type="entry name" value="4FE4S_FER_2"/>
    <property type="match status" value="2"/>
</dbReference>
<dbReference type="Gene3D" id="1.10.1060.10">
    <property type="entry name" value="Alpha-helical ferredoxin"/>
    <property type="match status" value="1"/>
</dbReference>
<keyword evidence="1" id="KW-0479">Metal-binding</keyword>
<dbReference type="PANTHER" id="PTHR40447">
    <property type="entry name" value="ANAEROBIC SULFITE REDUCTASE SUBUNIT A"/>
    <property type="match status" value="1"/>
</dbReference>
<organism evidence="5 6">
    <name type="scientific">Candidatus Portnoybacteria bacterium CG11_big_fil_rev_8_21_14_0_20_44_10</name>
    <dbReference type="NCBI Taxonomy" id="1974818"/>
    <lineage>
        <taxon>Bacteria</taxon>
        <taxon>Candidatus Portnoyibacteriota</taxon>
    </lineage>
</organism>
<dbReference type="Proteomes" id="UP000231550">
    <property type="component" value="Unassembled WGS sequence"/>
</dbReference>
<keyword evidence="2" id="KW-0408">Iron</keyword>
<dbReference type="PANTHER" id="PTHR40447:SF1">
    <property type="entry name" value="ANAEROBIC SULFITE REDUCTASE SUBUNIT A"/>
    <property type="match status" value="1"/>
</dbReference>
<dbReference type="InterPro" id="IPR017896">
    <property type="entry name" value="4Fe4S_Fe-S-bd"/>
</dbReference>
<dbReference type="SUPFAM" id="SSF46548">
    <property type="entry name" value="alpha-helical ferredoxin"/>
    <property type="match status" value="1"/>
</dbReference>
<protein>
    <recommendedName>
        <fullName evidence="4">4Fe-4S ferredoxin-type domain-containing protein</fullName>
    </recommendedName>
</protein>
<evidence type="ECO:0000313" key="5">
    <source>
        <dbReference type="EMBL" id="PIQ74019.1"/>
    </source>
</evidence>
<sequence>MNSRQFSKLVSYLSKNYQIYATQEENGQVVIDELHDAKKAVLDNRLPFYSWKRFFVPECESLFEYDGVSLTPSSREQGKQTVLLGINFVDLKSIILYDRVFAADTYYQGRRNNLLIIAHNFLPGPENNLAHVEYKEENLKQYSFDVFLAAQENSVIGHKKTEIEYRVFAGSEKGEKVLRESGYKDYQRIECLGLLSEDRSGSAMNVFRDKLTNHHNPKIWEELGRRCIECGKCTIVCPTCFCFRLDDTPSLEVGQGQRQRCWDACFYQEFSEVAGPSTGSTGSPQAGSGQAPKFLKTTAEKIHFWYYHKFARIPDEHSITGCVGCHRCYQVCPVGIDIKKVLEDVYNS</sequence>
<name>A0A2H0KPF5_9BACT</name>
<accession>A0A2H0KPF5</accession>
<evidence type="ECO:0000259" key="4">
    <source>
        <dbReference type="PROSITE" id="PS51379"/>
    </source>
</evidence>
<gene>
    <name evidence="5" type="ORF">COV85_04380</name>
</gene>
<dbReference type="InterPro" id="IPR009051">
    <property type="entry name" value="Helical_ferredxn"/>
</dbReference>
<evidence type="ECO:0000256" key="1">
    <source>
        <dbReference type="ARBA" id="ARBA00022723"/>
    </source>
</evidence>
<evidence type="ECO:0000256" key="3">
    <source>
        <dbReference type="ARBA" id="ARBA00023014"/>
    </source>
</evidence>
<dbReference type="PROSITE" id="PS00198">
    <property type="entry name" value="4FE4S_FER_1"/>
    <property type="match status" value="2"/>
</dbReference>